<dbReference type="Pfam" id="PF05193">
    <property type="entry name" value="Peptidase_M16_C"/>
    <property type="match status" value="1"/>
</dbReference>
<dbReference type="AlphaFoldDB" id="E1ZD63"/>
<dbReference type="EMBL" id="GL433842">
    <property type="protein sequence ID" value="EFN56163.1"/>
    <property type="molecule type" value="Genomic_DNA"/>
</dbReference>
<dbReference type="GeneID" id="17355816"/>
<keyword evidence="3" id="KW-1185">Reference proteome</keyword>
<feature type="non-terminal residue" evidence="2">
    <location>
        <position position="1"/>
    </location>
</feature>
<evidence type="ECO:0000259" key="1">
    <source>
        <dbReference type="Pfam" id="PF05193"/>
    </source>
</evidence>
<feature type="domain" description="Peptidase M16 C-terminal" evidence="1">
    <location>
        <begin position="177"/>
        <end position="358"/>
    </location>
</feature>
<proteinExistence type="predicted"/>
<dbReference type="SUPFAM" id="SSF63411">
    <property type="entry name" value="LuxS/MPP-like metallohydrolase"/>
    <property type="match status" value="2"/>
</dbReference>
<accession>E1ZD63</accession>
<feature type="non-terminal residue" evidence="2">
    <location>
        <position position="393"/>
    </location>
</feature>
<evidence type="ECO:0000313" key="2">
    <source>
        <dbReference type="EMBL" id="EFN56163.1"/>
    </source>
</evidence>
<reference evidence="2 3" key="1">
    <citation type="journal article" date="2010" name="Plant Cell">
        <title>The Chlorella variabilis NC64A genome reveals adaptation to photosymbiosis, coevolution with viruses, and cryptic sex.</title>
        <authorList>
            <person name="Blanc G."/>
            <person name="Duncan G."/>
            <person name="Agarkova I."/>
            <person name="Borodovsky M."/>
            <person name="Gurnon J."/>
            <person name="Kuo A."/>
            <person name="Lindquist E."/>
            <person name="Lucas S."/>
            <person name="Pangilinan J."/>
            <person name="Polle J."/>
            <person name="Salamov A."/>
            <person name="Terry A."/>
            <person name="Yamada T."/>
            <person name="Dunigan D.D."/>
            <person name="Grigoriev I.V."/>
            <person name="Claverie J.M."/>
            <person name="Van Etten J.L."/>
        </authorList>
    </citation>
    <scope>NUCLEOTIDE SEQUENCE [LARGE SCALE GENOMIC DNA]</scope>
    <source>
        <strain evidence="2 3">NC64A</strain>
    </source>
</reference>
<dbReference type="InterPro" id="IPR011249">
    <property type="entry name" value="Metalloenz_LuxS/M16"/>
</dbReference>
<sequence>EFPPLPPLSLPKYKQVTLKNGLRVFMIEDKEIPVVRGSLLMRGGQRASPPDKVGLASLSAAVQRSGGSWQHPGQALDDALEDRAAYIEGGAGAEAFGFGWQCLREDTADVLQLFAEVLYATTFAGAPCRPVPPKQVLNSLEHRYDNPSSIPARELPKLIYGRDSVYAREPTPEQIASISVDDMRTFLATWQRPDAAVLGIVGDFEPRQMQRLVEAAFGGWAPPPGQPTPPPLPAPPLPNQAGVAGKIFLVDRPAFPPTCLCALPAGIQMMDVDEYPLEILGSLFNGFGGRLFDQIRSREGLAYSVSGGWASTPTDHPGLFLAAAETARPAALLAALRSALQDAAAAAPSEEEVQRAKEEALNQFVFSFASRPAQLNRIITFDLLGIPQDYLFR</sequence>
<dbReference type="eggNOG" id="ENOG502RZ5G">
    <property type="taxonomic scope" value="Eukaryota"/>
</dbReference>
<dbReference type="PANTHER" id="PTHR11851:SF225">
    <property type="entry name" value="NON-PEPTIDASE HOMOLOG YMXG"/>
    <property type="match status" value="1"/>
</dbReference>
<dbReference type="RefSeq" id="XP_005848265.1">
    <property type="nucleotide sequence ID" value="XM_005848203.1"/>
</dbReference>
<evidence type="ECO:0000313" key="3">
    <source>
        <dbReference type="Proteomes" id="UP000008141"/>
    </source>
</evidence>
<dbReference type="Gene3D" id="3.30.830.10">
    <property type="entry name" value="Metalloenzyme, LuxS/M16 peptidase-like"/>
    <property type="match status" value="2"/>
</dbReference>
<dbReference type="InterPro" id="IPR050361">
    <property type="entry name" value="MPP/UQCRC_Complex"/>
</dbReference>
<dbReference type="Proteomes" id="UP000008141">
    <property type="component" value="Unassembled WGS sequence"/>
</dbReference>
<organism evidence="3">
    <name type="scientific">Chlorella variabilis</name>
    <name type="common">Green alga</name>
    <dbReference type="NCBI Taxonomy" id="554065"/>
    <lineage>
        <taxon>Eukaryota</taxon>
        <taxon>Viridiplantae</taxon>
        <taxon>Chlorophyta</taxon>
        <taxon>core chlorophytes</taxon>
        <taxon>Trebouxiophyceae</taxon>
        <taxon>Chlorellales</taxon>
        <taxon>Chlorellaceae</taxon>
        <taxon>Chlorella clade</taxon>
        <taxon>Chlorella</taxon>
    </lineage>
</organism>
<dbReference type="OrthoDB" id="4365at2759"/>
<dbReference type="GO" id="GO:0046872">
    <property type="term" value="F:metal ion binding"/>
    <property type="evidence" value="ECO:0007669"/>
    <property type="project" value="InterPro"/>
</dbReference>
<dbReference type="KEGG" id="cvr:CHLNCDRAFT_7930"/>
<gene>
    <name evidence="2" type="ORF">CHLNCDRAFT_7930</name>
</gene>
<protein>
    <recommendedName>
        <fullName evidence="1">Peptidase M16 C-terminal domain-containing protein</fullName>
    </recommendedName>
</protein>
<name>E1ZD63_CHLVA</name>
<dbReference type="InParanoid" id="E1ZD63"/>
<dbReference type="STRING" id="554065.E1ZD63"/>
<dbReference type="InterPro" id="IPR007863">
    <property type="entry name" value="Peptidase_M16_C"/>
</dbReference>
<dbReference type="PANTHER" id="PTHR11851">
    <property type="entry name" value="METALLOPROTEASE"/>
    <property type="match status" value="1"/>
</dbReference>